<dbReference type="Gene3D" id="3.10.20.370">
    <property type="match status" value="1"/>
</dbReference>
<dbReference type="InterPro" id="IPR041577">
    <property type="entry name" value="RT_RNaseH_2"/>
</dbReference>
<organism evidence="8 9">
    <name type="scientific">Trichuris muris</name>
    <name type="common">Mouse whipworm</name>
    <dbReference type="NCBI Taxonomy" id="70415"/>
    <lineage>
        <taxon>Eukaryota</taxon>
        <taxon>Metazoa</taxon>
        <taxon>Ecdysozoa</taxon>
        <taxon>Nematoda</taxon>
        <taxon>Enoplea</taxon>
        <taxon>Dorylaimia</taxon>
        <taxon>Trichinellida</taxon>
        <taxon>Trichuridae</taxon>
        <taxon>Trichuris</taxon>
    </lineage>
</organism>
<evidence type="ECO:0000256" key="6">
    <source>
        <dbReference type="SAM" id="MobiDB-lite"/>
    </source>
</evidence>
<evidence type="ECO:0000256" key="1">
    <source>
        <dbReference type="ARBA" id="ARBA00012493"/>
    </source>
</evidence>
<evidence type="ECO:0000256" key="2">
    <source>
        <dbReference type="ARBA" id="ARBA00022722"/>
    </source>
</evidence>
<sequence length="638" mass="71853">MSYLGFGYKASRFSGIGNSSIPATVRQLRRFLGCVNFYRRFLPRAAVLLAPLERLLPSKHTDGPLELPPDAITAFEKAKQALAEAVCLSHPKENAPLSLVVDASNEGAGAVLQQKLNGSWAPLSFFSRRFQPRECKYSAFGHELLAIYWSIHHFRHWLEGRNFTIFTDDKPIVQAVQRAGGNHNPRETRQLDYITSFSSDVRYIKGKQNTVADGLSRVNALSTVLDSVNIRDLAEAQQHDPELVSVRNNSSLQLKRLKVDQLDVLVWCDVSHGKVRPYVPQKLRRNIFTVLHSLSHPGIRASRRLVAQHYVWPSINRDIANWTRCCAECQRTKVHRHVHTPSQIFPIPDKRFDHVHLGIVVPLPPSRGYTYLLTMIDRFTRWPEVIPIANVSAETVCRAFVSAWIQRFGVPTVVTTDQGKQFQSALWRQLCTSLGITLAPATAYHPQTNGMVERFHRQLKAATSPRWIDALPLVLLGIRNAVKEDLHDAPAELVYGTTLRLPGVFFTHSDRRDPSELTDQLKIFFDSVRPAPTRMPRSAKWFVPRQLETCSHVLLRNDATRPPLTPTYDGPFLVTARTGKTVTILINDKLKTVSLDSIKPAFTDTTDQQPRPPLAANSRTKPVKSSHVSFAAAVETIP</sequence>
<keyword evidence="3" id="KW-0378">Hydrolase</keyword>
<dbReference type="SUPFAM" id="SSF56672">
    <property type="entry name" value="DNA/RNA polymerases"/>
    <property type="match status" value="1"/>
</dbReference>
<dbReference type="GO" id="GO:0004519">
    <property type="term" value="F:endonuclease activity"/>
    <property type="evidence" value="ECO:0007669"/>
    <property type="project" value="UniProtKB-KW"/>
</dbReference>
<dbReference type="Gene3D" id="3.30.70.270">
    <property type="match status" value="1"/>
</dbReference>
<dbReference type="PROSITE" id="PS50994">
    <property type="entry name" value="INTEGRASE"/>
    <property type="match status" value="1"/>
</dbReference>
<keyword evidence="5" id="KW-0511">Multifunctional enzyme</keyword>
<keyword evidence="4" id="KW-0548">Nucleotidyltransferase</keyword>
<dbReference type="GO" id="GO:0003676">
    <property type="term" value="F:nucleic acid binding"/>
    <property type="evidence" value="ECO:0007669"/>
    <property type="project" value="InterPro"/>
</dbReference>
<evidence type="ECO:0000313" key="8">
    <source>
        <dbReference type="Proteomes" id="UP000046395"/>
    </source>
</evidence>
<dbReference type="FunFam" id="3.30.420.10:FF:000032">
    <property type="entry name" value="Retrovirus-related Pol polyprotein from transposon 297-like Protein"/>
    <property type="match status" value="1"/>
</dbReference>
<dbReference type="GO" id="GO:0003964">
    <property type="term" value="F:RNA-directed DNA polymerase activity"/>
    <property type="evidence" value="ECO:0007669"/>
    <property type="project" value="UniProtKB-KW"/>
</dbReference>
<keyword evidence="8" id="KW-1185">Reference proteome</keyword>
<dbReference type="Proteomes" id="UP000046395">
    <property type="component" value="Unassembled WGS sequence"/>
</dbReference>
<keyword evidence="4" id="KW-0695">RNA-directed DNA polymerase</keyword>
<dbReference type="WBParaSite" id="TMUE_0000001237.1">
    <property type="protein sequence ID" value="TMUE_0000001237.1"/>
    <property type="gene ID" value="WBGene00297144"/>
</dbReference>
<name>A0A5S6Q2P7_TRIMR</name>
<keyword evidence="4" id="KW-0808">Transferase</keyword>
<keyword evidence="2" id="KW-0540">Nuclease</keyword>
<dbReference type="CDD" id="cd09274">
    <property type="entry name" value="RNase_HI_RT_Ty3"/>
    <property type="match status" value="1"/>
</dbReference>
<dbReference type="InterPro" id="IPR041588">
    <property type="entry name" value="Integrase_H2C2"/>
</dbReference>
<dbReference type="Pfam" id="PF00665">
    <property type="entry name" value="rve"/>
    <property type="match status" value="1"/>
</dbReference>
<dbReference type="InterPro" id="IPR050951">
    <property type="entry name" value="Retrovirus_Pol_polyprotein"/>
</dbReference>
<evidence type="ECO:0000256" key="3">
    <source>
        <dbReference type="ARBA" id="ARBA00022759"/>
    </source>
</evidence>
<evidence type="ECO:0000256" key="5">
    <source>
        <dbReference type="ARBA" id="ARBA00023268"/>
    </source>
</evidence>
<dbReference type="InterPro" id="IPR001584">
    <property type="entry name" value="Integrase_cat-core"/>
</dbReference>
<dbReference type="PANTHER" id="PTHR37984">
    <property type="entry name" value="PROTEIN CBG26694"/>
    <property type="match status" value="1"/>
</dbReference>
<dbReference type="PANTHER" id="PTHR37984:SF5">
    <property type="entry name" value="PROTEIN NYNRIN-LIKE"/>
    <property type="match status" value="1"/>
</dbReference>
<dbReference type="InterPro" id="IPR043502">
    <property type="entry name" value="DNA/RNA_pol_sf"/>
</dbReference>
<dbReference type="STRING" id="70415.A0A5S6Q2P7"/>
<accession>A0A5S6Q2P7</accession>
<dbReference type="InterPro" id="IPR012337">
    <property type="entry name" value="RNaseH-like_sf"/>
</dbReference>
<keyword evidence="3" id="KW-0255">Endonuclease</keyword>
<dbReference type="GO" id="GO:0015074">
    <property type="term" value="P:DNA integration"/>
    <property type="evidence" value="ECO:0007669"/>
    <property type="project" value="InterPro"/>
</dbReference>
<feature type="region of interest" description="Disordered" evidence="6">
    <location>
        <begin position="602"/>
        <end position="625"/>
    </location>
</feature>
<dbReference type="Gene3D" id="1.10.340.70">
    <property type="match status" value="1"/>
</dbReference>
<dbReference type="Gene3D" id="3.30.420.10">
    <property type="entry name" value="Ribonuclease H-like superfamily/Ribonuclease H"/>
    <property type="match status" value="1"/>
</dbReference>
<evidence type="ECO:0000256" key="4">
    <source>
        <dbReference type="ARBA" id="ARBA00022918"/>
    </source>
</evidence>
<dbReference type="EC" id="2.7.7.49" evidence="1"/>
<dbReference type="AlphaFoldDB" id="A0A5S6Q2P7"/>
<reference evidence="9" key="1">
    <citation type="submission" date="2019-12" db="UniProtKB">
        <authorList>
            <consortium name="WormBaseParasite"/>
        </authorList>
    </citation>
    <scope>IDENTIFICATION</scope>
</reference>
<dbReference type="InterPro" id="IPR043128">
    <property type="entry name" value="Rev_trsase/Diguanyl_cyclase"/>
</dbReference>
<dbReference type="Pfam" id="PF17919">
    <property type="entry name" value="RT_RNaseH_2"/>
    <property type="match status" value="1"/>
</dbReference>
<evidence type="ECO:0000259" key="7">
    <source>
        <dbReference type="PROSITE" id="PS50994"/>
    </source>
</evidence>
<dbReference type="SUPFAM" id="SSF53098">
    <property type="entry name" value="Ribonuclease H-like"/>
    <property type="match status" value="1"/>
</dbReference>
<feature type="domain" description="Integrase catalytic" evidence="7">
    <location>
        <begin position="342"/>
        <end position="461"/>
    </location>
</feature>
<protein>
    <recommendedName>
        <fullName evidence="1">RNA-directed DNA polymerase</fullName>
        <ecNumber evidence="1">2.7.7.49</ecNumber>
    </recommendedName>
</protein>
<proteinExistence type="predicted"/>
<dbReference type="Pfam" id="PF17921">
    <property type="entry name" value="Integrase_H2C2"/>
    <property type="match status" value="1"/>
</dbReference>
<evidence type="ECO:0000313" key="9">
    <source>
        <dbReference type="WBParaSite" id="TMUE_0000001237.1"/>
    </source>
</evidence>
<dbReference type="GO" id="GO:0042575">
    <property type="term" value="C:DNA polymerase complex"/>
    <property type="evidence" value="ECO:0007669"/>
    <property type="project" value="UniProtKB-ARBA"/>
</dbReference>
<dbReference type="InterPro" id="IPR036397">
    <property type="entry name" value="RNaseH_sf"/>
</dbReference>
<dbReference type="FunFam" id="3.10.20.370:FF:000001">
    <property type="entry name" value="Retrovirus-related Pol polyprotein from transposon 17.6-like protein"/>
    <property type="match status" value="1"/>
</dbReference>